<name>A0ABX4LQU3_9BACT</name>
<dbReference type="Proteomes" id="UP000221384">
    <property type="component" value="Unassembled WGS sequence"/>
</dbReference>
<keyword evidence="2" id="KW-1185">Reference proteome</keyword>
<dbReference type="EMBL" id="NWVW01000004">
    <property type="protein sequence ID" value="PHO10316.1"/>
    <property type="molecule type" value="Genomic_DNA"/>
</dbReference>
<reference evidence="1 2" key="1">
    <citation type="submission" date="2017-09" db="EMBL/GenBank/DDBJ databases">
        <authorList>
            <person name="Perez-Cataluna A."/>
            <person name="Figueras M.J."/>
            <person name="Salas-Masso N."/>
        </authorList>
    </citation>
    <scope>NUCLEOTIDE SEQUENCE [LARGE SCALE GENOMIC DNA]</scope>
    <source>
        <strain evidence="1 2">F138-33</strain>
    </source>
</reference>
<evidence type="ECO:0000313" key="2">
    <source>
        <dbReference type="Proteomes" id="UP000221384"/>
    </source>
</evidence>
<gene>
    <name evidence="1" type="ORF">CPG37_04520</name>
</gene>
<evidence type="ECO:0000313" key="1">
    <source>
        <dbReference type="EMBL" id="PHO10316.1"/>
    </source>
</evidence>
<proteinExistence type="predicted"/>
<protein>
    <submittedName>
        <fullName evidence="1">Uncharacterized protein</fullName>
    </submittedName>
</protein>
<accession>A0ABX4LQU3</accession>
<comment type="caution">
    <text evidence="1">The sequence shown here is derived from an EMBL/GenBank/DDBJ whole genome shotgun (WGS) entry which is preliminary data.</text>
</comment>
<sequence>MYRNRLENSIKFPTGKYILINLFIVLQSSLKVVANKSNYMEYYLGMKQSYEARIKGTSWVFFSEGTIERRKVLFMSFETWLYFFSITNVALHTDTWQLCDFYNLVIFLKMWL</sequence>
<dbReference type="RefSeq" id="WP_099333998.1">
    <property type="nucleotide sequence ID" value="NZ_CP042812.1"/>
</dbReference>
<organism evidence="1 2">
    <name type="scientific">Malaciobacter canalis</name>
    <dbReference type="NCBI Taxonomy" id="1912871"/>
    <lineage>
        <taxon>Bacteria</taxon>
        <taxon>Pseudomonadati</taxon>
        <taxon>Campylobacterota</taxon>
        <taxon>Epsilonproteobacteria</taxon>
        <taxon>Campylobacterales</taxon>
        <taxon>Arcobacteraceae</taxon>
        <taxon>Malaciobacter</taxon>
    </lineage>
</organism>